<gene>
    <name evidence="2" type="ORF">DWB68_13045</name>
</gene>
<dbReference type="AlphaFoldDB" id="A0A399JBE9"/>
<dbReference type="GO" id="GO:0032259">
    <property type="term" value="P:methylation"/>
    <property type="evidence" value="ECO:0007669"/>
    <property type="project" value="UniProtKB-KW"/>
</dbReference>
<dbReference type="InterPro" id="IPR029063">
    <property type="entry name" value="SAM-dependent_MTases_sf"/>
</dbReference>
<dbReference type="Gene3D" id="3.40.50.150">
    <property type="entry name" value="Vaccinia Virus protein VP39"/>
    <property type="match status" value="1"/>
</dbReference>
<dbReference type="EMBL" id="QQXK01000029">
    <property type="protein sequence ID" value="RII41352.1"/>
    <property type="molecule type" value="Genomic_DNA"/>
</dbReference>
<keyword evidence="2" id="KW-0489">Methyltransferase</keyword>
<dbReference type="PANTHER" id="PTHR43861:SF1">
    <property type="entry name" value="TRANS-ACONITATE 2-METHYLTRANSFERASE"/>
    <property type="match status" value="1"/>
</dbReference>
<reference evidence="2 3" key="1">
    <citation type="submission" date="2018-07" db="EMBL/GenBank/DDBJ databases">
        <title>Arthrobacter sp. nov., isolated from raw cow's milk with high bacterial count.</title>
        <authorList>
            <person name="Hahne J."/>
            <person name="Isele D."/>
            <person name="Lipski A."/>
        </authorList>
    </citation>
    <scope>NUCLEOTIDE SEQUENCE [LARGE SCALE GENOMIC DNA]</scope>
    <source>
        <strain evidence="2 3">JZ R-35</strain>
    </source>
</reference>
<feature type="domain" description="Methyltransferase type 12" evidence="1">
    <location>
        <begin position="70"/>
        <end position="164"/>
    </location>
</feature>
<sequence>MTEEFRYEEVDPEAAYAANRANWDDRVPLHLEHYGLAAFEDPAHLSTVVAQDAPVLERFAGPLTGQSLVHLQCHIGTDSVSLARRGASVIGVDFSARAVAAATELARAAGADARFVQASVYDAAAAVGGQVDVVYTSIGTIGWLDDLEAWAREIHALLRPGGVFYFRDSHPFALTFDPDQPERLTPRFRYFRGPEAERWDDSTTYAGPGEVNHSVTYEWSHPISETVNALIGAGLRLEFMDEGRSIPWEIFPGMPRDAAGDYVLEGDAAASLPLTLTLVARRPE</sequence>
<proteinExistence type="predicted"/>
<evidence type="ECO:0000259" key="1">
    <source>
        <dbReference type="Pfam" id="PF08242"/>
    </source>
</evidence>
<keyword evidence="3" id="KW-1185">Reference proteome</keyword>
<dbReference type="InterPro" id="IPR013217">
    <property type="entry name" value="Methyltransf_12"/>
</dbReference>
<evidence type="ECO:0000313" key="3">
    <source>
        <dbReference type="Proteomes" id="UP000265419"/>
    </source>
</evidence>
<organism evidence="2 3">
    <name type="scientific">Galactobacter valiniphilus</name>
    <dbReference type="NCBI Taxonomy" id="2676122"/>
    <lineage>
        <taxon>Bacteria</taxon>
        <taxon>Bacillati</taxon>
        <taxon>Actinomycetota</taxon>
        <taxon>Actinomycetes</taxon>
        <taxon>Micrococcales</taxon>
        <taxon>Micrococcaceae</taxon>
        <taxon>Galactobacter</taxon>
    </lineage>
</organism>
<dbReference type="Pfam" id="PF08242">
    <property type="entry name" value="Methyltransf_12"/>
    <property type="match status" value="1"/>
</dbReference>
<dbReference type="Proteomes" id="UP000265419">
    <property type="component" value="Unassembled WGS sequence"/>
</dbReference>
<accession>A0A399JBE9</accession>
<dbReference type="PANTHER" id="PTHR43861">
    <property type="entry name" value="TRANS-ACONITATE 2-METHYLTRANSFERASE-RELATED"/>
    <property type="match status" value="1"/>
</dbReference>
<evidence type="ECO:0000313" key="2">
    <source>
        <dbReference type="EMBL" id="RII41352.1"/>
    </source>
</evidence>
<protein>
    <submittedName>
        <fullName evidence="2">Class I SAM-dependent methyltransferase</fullName>
    </submittedName>
</protein>
<dbReference type="RefSeq" id="WP_119425560.1">
    <property type="nucleotide sequence ID" value="NZ_QQXK01000029.1"/>
</dbReference>
<dbReference type="CDD" id="cd02440">
    <property type="entry name" value="AdoMet_MTases"/>
    <property type="match status" value="1"/>
</dbReference>
<name>A0A399JBE9_9MICC</name>
<keyword evidence="2" id="KW-0808">Transferase</keyword>
<comment type="caution">
    <text evidence="2">The sequence shown here is derived from an EMBL/GenBank/DDBJ whole genome shotgun (WGS) entry which is preliminary data.</text>
</comment>
<dbReference type="GO" id="GO:0008168">
    <property type="term" value="F:methyltransferase activity"/>
    <property type="evidence" value="ECO:0007669"/>
    <property type="project" value="UniProtKB-KW"/>
</dbReference>
<dbReference type="SUPFAM" id="SSF53335">
    <property type="entry name" value="S-adenosyl-L-methionine-dependent methyltransferases"/>
    <property type="match status" value="1"/>
</dbReference>